<feature type="domain" description="Beta galactosidase small chain/" evidence="12">
    <location>
        <begin position="761"/>
        <end position="1038"/>
    </location>
</feature>
<evidence type="ECO:0000256" key="9">
    <source>
        <dbReference type="ARBA" id="ARBA00032230"/>
    </source>
</evidence>
<dbReference type="InterPro" id="IPR023232">
    <property type="entry name" value="Glyco_hydro_2_AS"/>
</dbReference>
<evidence type="ECO:0000256" key="11">
    <source>
        <dbReference type="SAM" id="SignalP"/>
    </source>
</evidence>
<evidence type="ECO:0000313" key="14">
    <source>
        <dbReference type="Proteomes" id="UP000198724"/>
    </source>
</evidence>
<evidence type="ECO:0000256" key="5">
    <source>
        <dbReference type="ARBA" id="ARBA00012756"/>
    </source>
</evidence>
<name>A0A1I2RFG2_9BACT</name>
<keyword evidence="7" id="KW-0106">Calcium</keyword>
<dbReference type="EC" id="3.2.1.23" evidence="5 10"/>
<gene>
    <name evidence="13" type="ORF">SAMN05421739_102378</name>
</gene>
<dbReference type="SUPFAM" id="SSF51445">
    <property type="entry name" value="(Trans)glycosidases"/>
    <property type="match status" value="1"/>
</dbReference>
<dbReference type="OrthoDB" id="1007335at2"/>
<dbReference type="GO" id="GO:0005990">
    <property type="term" value="P:lactose catabolic process"/>
    <property type="evidence" value="ECO:0007669"/>
    <property type="project" value="TreeGrafter"/>
</dbReference>
<dbReference type="InterPro" id="IPR006104">
    <property type="entry name" value="Glyco_hydro_2_N"/>
</dbReference>
<dbReference type="Gene3D" id="2.60.120.260">
    <property type="entry name" value="Galactose-binding domain-like"/>
    <property type="match status" value="1"/>
</dbReference>
<comment type="cofactor">
    <cofactor evidence="2">
        <name>Ca(2+)</name>
        <dbReference type="ChEBI" id="CHEBI:29108"/>
    </cofactor>
</comment>
<dbReference type="GO" id="GO:0009341">
    <property type="term" value="C:beta-galactosidase complex"/>
    <property type="evidence" value="ECO:0007669"/>
    <property type="project" value="InterPro"/>
</dbReference>
<comment type="subunit">
    <text evidence="4">Monomer.</text>
</comment>
<dbReference type="Pfam" id="PF02836">
    <property type="entry name" value="Glyco_hydro_2_C"/>
    <property type="match status" value="1"/>
</dbReference>
<organism evidence="13 14">
    <name type="scientific">Pontibacter chinhatensis</name>
    <dbReference type="NCBI Taxonomy" id="1436961"/>
    <lineage>
        <taxon>Bacteria</taxon>
        <taxon>Pseudomonadati</taxon>
        <taxon>Bacteroidota</taxon>
        <taxon>Cytophagia</taxon>
        <taxon>Cytophagales</taxon>
        <taxon>Hymenobacteraceae</taxon>
        <taxon>Pontibacter</taxon>
    </lineage>
</organism>
<evidence type="ECO:0000256" key="6">
    <source>
        <dbReference type="ARBA" id="ARBA00022801"/>
    </source>
</evidence>
<accession>A0A1I2RFG2</accession>
<comment type="similarity">
    <text evidence="3 10">Belongs to the glycosyl hydrolase 2 family.</text>
</comment>
<dbReference type="SUPFAM" id="SSF49785">
    <property type="entry name" value="Galactose-binding domain-like"/>
    <property type="match status" value="1"/>
</dbReference>
<dbReference type="Pfam" id="PF16353">
    <property type="entry name" value="LacZ_4"/>
    <property type="match status" value="1"/>
</dbReference>
<dbReference type="InterPro" id="IPR006101">
    <property type="entry name" value="Glyco_hydro_2"/>
</dbReference>
<dbReference type="InterPro" id="IPR014718">
    <property type="entry name" value="GH-type_carb-bd"/>
</dbReference>
<keyword evidence="11" id="KW-0732">Signal</keyword>
<dbReference type="GO" id="GO:0004565">
    <property type="term" value="F:beta-galactosidase activity"/>
    <property type="evidence" value="ECO:0007669"/>
    <property type="project" value="UniProtKB-EC"/>
</dbReference>
<evidence type="ECO:0000256" key="4">
    <source>
        <dbReference type="ARBA" id="ARBA00011245"/>
    </source>
</evidence>
<dbReference type="InterPro" id="IPR013783">
    <property type="entry name" value="Ig-like_fold"/>
</dbReference>
<dbReference type="InterPro" id="IPR032312">
    <property type="entry name" value="LacZ_4"/>
</dbReference>
<evidence type="ECO:0000256" key="1">
    <source>
        <dbReference type="ARBA" id="ARBA00001412"/>
    </source>
</evidence>
<evidence type="ECO:0000256" key="8">
    <source>
        <dbReference type="ARBA" id="ARBA00023295"/>
    </source>
</evidence>
<dbReference type="Proteomes" id="UP000198724">
    <property type="component" value="Unassembled WGS sequence"/>
</dbReference>
<dbReference type="Gene3D" id="3.20.20.80">
    <property type="entry name" value="Glycosidases"/>
    <property type="match status" value="1"/>
</dbReference>
<dbReference type="RefSeq" id="WP_092099842.1">
    <property type="nucleotide sequence ID" value="NZ_FOOT01000002.1"/>
</dbReference>
<protein>
    <recommendedName>
        <fullName evidence="5 10">Beta-galactosidase</fullName>
        <ecNumber evidence="5 10">3.2.1.23</ecNumber>
    </recommendedName>
    <alternativeName>
        <fullName evidence="9 10">Lactase</fullName>
    </alternativeName>
</protein>
<keyword evidence="14" id="KW-1185">Reference proteome</keyword>
<keyword evidence="8 10" id="KW-0326">Glycosidase</keyword>
<feature type="chain" id="PRO_5011577998" description="Beta-galactosidase" evidence="11">
    <location>
        <begin position="21"/>
        <end position="1042"/>
    </location>
</feature>
<proteinExistence type="inferred from homology"/>
<dbReference type="InterPro" id="IPR006102">
    <property type="entry name" value="Ig-like_GH2"/>
</dbReference>
<dbReference type="STRING" id="1436961.SAMN05421739_102378"/>
<evidence type="ECO:0000313" key="13">
    <source>
        <dbReference type="EMBL" id="SFG39425.1"/>
    </source>
</evidence>
<dbReference type="SMART" id="SM01038">
    <property type="entry name" value="Bgal_small_N"/>
    <property type="match status" value="1"/>
</dbReference>
<dbReference type="Pfam" id="PF00703">
    <property type="entry name" value="Glyco_hydro_2"/>
    <property type="match status" value="1"/>
</dbReference>
<keyword evidence="6 10" id="KW-0378">Hydrolase</keyword>
<dbReference type="Gene3D" id="2.70.98.10">
    <property type="match status" value="1"/>
</dbReference>
<dbReference type="PROSITE" id="PS00719">
    <property type="entry name" value="GLYCOSYL_HYDROL_F2_1"/>
    <property type="match status" value="1"/>
</dbReference>
<dbReference type="GO" id="GO:0030246">
    <property type="term" value="F:carbohydrate binding"/>
    <property type="evidence" value="ECO:0007669"/>
    <property type="project" value="InterPro"/>
</dbReference>
<dbReference type="Pfam" id="PF02929">
    <property type="entry name" value="Bgal_small_N"/>
    <property type="match status" value="1"/>
</dbReference>
<dbReference type="PROSITE" id="PS00608">
    <property type="entry name" value="GLYCOSYL_HYDROL_F2_2"/>
    <property type="match status" value="1"/>
</dbReference>
<dbReference type="InterPro" id="IPR006103">
    <property type="entry name" value="Glyco_hydro_2_cat"/>
</dbReference>
<dbReference type="PRINTS" id="PR00132">
    <property type="entry name" value="GLHYDRLASE2"/>
</dbReference>
<dbReference type="Pfam" id="PF02837">
    <property type="entry name" value="Glyco_hydro_2_N"/>
    <property type="match status" value="1"/>
</dbReference>
<evidence type="ECO:0000256" key="2">
    <source>
        <dbReference type="ARBA" id="ARBA00001913"/>
    </source>
</evidence>
<dbReference type="InterPro" id="IPR036156">
    <property type="entry name" value="Beta-gal/glucu_dom_sf"/>
</dbReference>
<dbReference type="SUPFAM" id="SSF49303">
    <property type="entry name" value="beta-Galactosidase/glucuronidase domain"/>
    <property type="match status" value="2"/>
</dbReference>
<evidence type="ECO:0000256" key="7">
    <source>
        <dbReference type="ARBA" id="ARBA00022837"/>
    </source>
</evidence>
<sequence length="1042" mass="118665">MNKLLPLICLLAVGFFPTLAQKPYLDPVFENPAVQEENRLPMRASYFPFEDAAKAAAGDKAKSSRFMSLNGMWKFHWVADYKQLPQDFYATNFSDKSWKEFPVPANWEFNGYGVPIYVNPFYEFNMKNPQPPDIPDNIEQPAGAYRRVVTLPATWKDQRVFIHLGAVKSAFKLYVNGKYVGLGKDSKLESEFDITPYVQPGQNLIALEVRRWNDGSYLEAQDMWRVSGISRDTYLYARPNVHLYDYVTNASLANGYRDGVMDLHVTAWNNTDENQEKYKVSAALYDADGKKVWSAQQNTWGLKMKQGKTELRFKANVANAKAWSAETPNLYRLEIALYDGDGKVQEVINRKMGFRTVEIKNTQILVNGKPVMFKGVNRHETHPETGQVVSREAMLEEVKLMKQLNVNAVRTSHYPNDSYFYELCDEYGLYVMDEANVESHGMHYDLGRTLANAPEWELAHLTRIGRMIRRDRNHPSIFSWSLGNEAGNGWNFYRGYELAKSLDPSLPVHYELASGDWNTDIYSKMYRTPDEVIAYAQSNPTQPYLLCEYAHAMGNSIGNFKEYWDIFETYPVLQGGFIWDWVDQGVYRMKDGKKILGYGGDWGDKDTPSDNNFLINGVIGADRTFHPHSYEVRKVYQEIAFTLHKNQLGVRSKYFFRTLDNFKLNWTLLRDGKAVKSGTINELTVQPGQSVRLTLPEEAIKADTANEYYLQVKAVLKNDEGVLKAGTELAFEEFALSKPVSPAYAASSDKINVTDGASAIELGNKSFSLAVDKKTGNITSYKANGKTILESGPRINFWRPGTDNDFGANLQKRLRALKDADDKAVVKKVHVETLADGHVQISIEKELLDGGLKYEQTIIADGKGALTVKNNVQPLKELKMMTFKVGNHMTLPTDFKNIEWYGRGPWESYWDRKTSALVGQYKGSISEQYHPYVRPQESGNKSDVRWAKISRKDGSGIIIQHIDTLLNVSALLYSPEQLFPGFDKHQTHSGSLEPDKNIHLHVDLQQLGIGGNNSWGLLPLDKYKLFLNRPYYYEYRIVPVKK</sequence>
<evidence type="ECO:0000256" key="3">
    <source>
        <dbReference type="ARBA" id="ARBA00007401"/>
    </source>
</evidence>
<dbReference type="PANTHER" id="PTHR46323">
    <property type="entry name" value="BETA-GALACTOSIDASE"/>
    <property type="match status" value="1"/>
</dbReference>
<dbReference type="InterPro" id="IPR011013">
    <property type="entry name" value="Gal_mutarotase_sf_dom"/>
</dbReference>
<dbReference type="EMBL" id="FOOT01000002">
    <property type="protein sequence ID" value="SFG39425.1"/>
    <property type="molecule type" value="Genomic_DNA"/>
</dbReference>
<dbReference type="InterPro" id="IPR004199">
    <property type="entry name" value="B-gal_small/dom_5"/>
</dbReference>
<feature type="signal peptide" evidence="11">
    <location>
        <begin position="1"/>
        <end position="20"/>
    </location>
</feature>
<dbReference type="SUPFAM" id="SSF74650">
    <property type="entry name" value="Galactose mutarotase-like"/>
    <property type="match status" value="1"/>
</dbReference>
<evidence type="ECO:0000259" key="12">
    <source>
        <dbReference type="SMART" id="SM01038"/>
    </source>
</evidence>
<dbReference type="PANTHER" id="PTHR46323:SF2">
    <property type="entry name" value="BETA-GALACTOSIDASE"/>
    <property type="match status" value="1"/>
</dbReference>
<comment type="catalytic activity">
    <reaction evidence="1 10">
        <text>Hydrolysis of terminal non-reducing beta-D-galactose residues in beta-D-galactosides.</text>
        <dbReference type="EC" id="3.2.1.23"/>
    </reaction>
</comment>
<reference evidence="14" key="1">
    <citation type="submission" date="2016-10" db="EMBL/GenBank/DDBJ databases">
        <authorList>
            <person name="Varghese N."/>
            <person name="Submissions S."/>
        </authorList>
    </citation>
    <scope>NUCLEOTIDE SEQUENCE [LARGE SCALE GENOMIC DNA]</scope>
    <source>
        <strain evidence="14">LP51</strain>
    </source>
</reference>
<dbReference type="InterPro" id="IPR023230">
    <property type="entry name" value="Glyco_hydro_2_CS"/>
</dbReference>
<dbReference type="Gene3D" id="2.60.40.10">
    <property type="entry name" value="Immunoglobulins"/>
    <property type="match status" value="2"/>
</dbReference>
<dbReference type="InterPro" id="IPR008979">
    <property type="entry name" value="Galactose-bd-like_sf"/>
</dbReference>
<dbReference type="InterPro" id="IPR017853">
    <property type="entry name" value="GH"/>
</dbReference>
<dbReference type="AlphaFoldDB" id="A0A1I2RFG2"/>
<evidence type="ECO:0000256" key="10">
    <source>
        <dbReference type="RuleBase" id="RU361154"/>
    </source>
</evidence>
<dbReference type="InterPro" id="IPR050347">
    <property type="entry name" value="Bact_Beta-galactosidase"/>
</dbReference>